<accession>A0A3E2GTC2</accession>
<comment type="caution">
    <text evidence="1">The sequence shown here is derived from an EMBL/GenBank/DDBJ whole genome shotgun (WGS) entry which is preliminary data.</text>
</comment>
<sequence length="280" mass="31123">MSKYINHEEEPAVLDVISSFIAAMNPPPRFEEARKLVFEPGIHFVSWSVHGNFQHSLSQAIDVSESCEKEGKTDPGAYKLIRSDPTPEVYICDQIAAVWAVLERTAPNNSVLFRSYTIFFLVKPDSSWKVSGLMHSHPDASTPLPPVEKEITPGIERLMHFAEEGFKARGIDNLDDWALPGTRFVRHKLPDAPTGALVADAVQQMTGWAASLPVDTKWTEEFEDRIVRIAGDTGFVWMRFTTFLNGQPQSTGIDVLGLHRQDGKWLFSGTQTLSLAAGGQ</sequence>
<feature type="non-terminal residue" evidence="1">
    <location>
        <position position="280"/>
    </location>
</feature>
<organism evidence="1 2">
    <name type="scientific">Scytalidium lignicola</name>
    <name type="common">Hyphomycete</name>
    <dbReference type="NCBI Taxonomy" id="5539"/>
    <lineage>
        <taxon>Eukaryota</taxon>
        <taxon>Fungi</taxon>
        <taxon>Dikarya</taxon>
        <taxon>Ascomycota</taxon>
        <taxon>Pezizomycotina</taxon>
        <taxon>Leotiomycetes</taxon>
        <taxon>Leotiomycetes incertae sedis</taxon>
        <taxon>Scytalidium</taxon>
    </lineage>
</organism>
<evidence type="ECO:0000313" key="1">
    <source>
        <dbReference type="EMBL" id="RFU23993.1"/>
    </source>
</evidence>
<dbReference type="OrthoDB" id="2896390at2759"/>
<name>A0A3E2GTC2_SCYLI</name>
<reference evidence="1 2" key="1">
    <citation type="submission" date="2018-05" db="EMBL/GenBank/DDBJ databases">
        <title>Draft genome sequence of Scytalidium lignicola DSM 105466, a ubiquitous saprotrophic fungus.</title>
        <authorList>
            <person name="Buettner E."/>
            <person name="Gebauer A.M."/>
            <person name="Hofrichter M."/>
            <person name="Liers C."/>
            <person name="Kellner H."/>
        </authorList>
    </citation>
    <scope>NUCLEOTIDE SEQUENCE [LARGE SCALE GENOMIC DNA]</scope>
    <source>
        <strain evidence="1 2">DSM 105466</strain>
    </source>
</reference>
<protein>
    <submittedName>
        <fullName evidence="1">Uncharacterized protein</fullName>
    </submittedName>
</protein>
<keyword evidence="2" id="KW-1185">Reference proteome</keyword>
<dbReference type="Proteomes" id="UP000258309">
    <property type="component" value="Unassembled WGS sequence"/>
</dbReference>
<dbReference type="AlphaFoldDB" id="A0A3E2GTC2"/>
<dbReference type="EMBL" id="NCSJ02000536">
    <property type="protein sequence ID" value="RFU23993.1"/>
    <property type="molecule type" value="Genomic_DNA"/>
</dbReference>
<dbReference type="OMA" id="QEIMKPI"/>
<gene>
    <name evidence="1" type="ORF">B7463_g12348</name>
</gene>
<dbReference type="SUPFAM" id="SSF54427">
    <property type="entry name" value="NTF2-like"/>
    <property type="match status" value="1"/>
</dbReference>
<feature type="non-terminal residue" evidence="1">
    <location>
        <position position="1"/>
    </location>
</feature>
<evidence type="ECO:0000313" key="2">
    <source>
        <dbReference type="Proteomes" id="UP000258309"/>
    </source>
</evidence>
<dbReference type="InterPro" id="IPR032710">
    <property type="entry name" value="NTF2-like_dom_sf"/>
</dbReference>
<proteinExistence type="predicted"/>